<evidence type="ECO:0000313" key="2">
    <source>
        <dbReference type="EMBL" id="RAI25776.1"/>
    </source>
</evidence>
<protein>
    <recommendedName>
        <fullName evidence="4">Acetoacetyl-CoA synthase</fullName>
    </recommendedName>
</protein>
<evidence type="ECO:0008006" key="4">
    <source>
        <dbReference type="Google" id="ProtNLM"/>
    </source>
</evidence>
<accession>A0A327JJ89</accession>
<dbReference type="OrthoDB" id="7191115at2"/>
<keyword evidence="3" id="KW-1185">Reference proteome</keyword>
<comment type="caution">
    <text evidence="2">The sequence shown here is derived from an EMBL/GenBank/DDBJ whole genome shotgun (WGS) entry which is preliminary data.</text>
</comment>
<dbReference type="AlphaFoldDB" id="A0A327JJ89"/>
<proteinExistence type="predicted"/>
<evidence type="ECO:0000313" key="3">
    <source>
        <dbReference type="Proteomes" id="UP000249299"/>
    </source>
</evidence>
<dbReference type="EMBL" id="NPEV01000041">
    <property type="protein sequence ID" value="RAI25776.1"/>
    <property type="molecule type" value="Genomic_DNA"/>
</dbReference>
<organism evidence="2 3">
    <name type="scientific">Rhodobium orientis</name>
    <dbReference type="NCBI Taxonomy" id="34017"/>
    <lineage>
        <taxon>Bacteria</taxon>
        <taxon>Pseudomonadati</taxon>
        <taxon>Pseudomonadota</taxon>
        <taxon>Alphaproteobacteria</taxon>
        <taxon>Hyphomicrobiales</taxon>
        <taxon>Rhodobiaceae</taxon>
        <taxon>Rhodobium</taxon>
    </lineage>
</organism>
<dbReference type="InterPro" id="IPR009956">
    <property type="entry name" value="Post-segregation_anti-tox_CcdA"/>
</dbReference>
<keyword evidence="1" id="KW-1277">Toxin-antitoxin system</keyword>
<gene>
    <name evidence="2" type="ORF">CH339_16850</name>
</gene>
<name>A0A327JJ89_9HYPH</name>
<dbReference type="Pfam" id="PF07362">
    <property type="entry name" value="CcdA"/>
    <property type="match status" value="1"/>
</dbReference>
<sequence>MLSMKRAANLSIDAALLDEAKGLGIILSQVLESALRDEVREVRAERWRTENRAAFDSYAEAVERDGVFSDGIRGF</sequence>
<dbReference type="Proteomes" id="UP000249299">
    <property type="component" value="Unassembled WGS sequence"/>
</dbReference>
<reference evidence="2 3" key="1">
    <citation type="submission" date="2017-07" db="EMBL/GenBank/DDBJ databases">
        <title>Draft Genome Sequences of Select Purple Nonsulfur Bacteria.</title>
        <authorList>
            <person name="Lasarre B."/>
            <person name="Mckinlay J.B."/>
        </authorList>
    </citation>
    <scope>NUCLEOTIDE SEQUENCE [LARGE SCALE GENOMIC DNA]</scope>
    <source>
        <strain evidence="2 3">DSM 11290</strain>
    </source>
</reference>
<evidence type="ECO:0000256" key="1">
    <source>
        <dbReference type="ARBA" id="ARBA00022649"/>
    </source>
</evidence>